<evidence type="ECO:0000256" key="1">
    <source>
        <dbReference type="ARBA" id="ARBA00001933"/>
    </source>
</evidence>
<dbReference type="NCBIfam" id="NF041359">
    <property type="entry name" value="GntG_guanitoxin"/>
    <property type="match status" value="1"/>
</dbReference>
<dbReference type="PANTHER" id="PTHR48097">
    <property type="entry name" value="L-THREONINE ALDOLASE-RELATED"/>
    <property type="match status" value="1"/>
</dbReference>
<dbReference type="Proteomes" id="UP001139125">
    <property type="component" value="Unassembled WGS sequence"/>
</dbReference>
<evidence type="ECO:0000256" key="5">
    <source>
        <dbReference type="PIRSR" id="PIRSR017617-1"/>
    </source>
</evidence>
<dbReference type="GO" id="GO:0005829">
    <property type="term" value="C:cytosol"/>
    <property type="evidence" value="ECO:0007669"/>
    <property type="project" value="TreeGrafter"/>
</dbReference>
<dbReference type="RefSeq" id="WP_255132250.1">
    <property type="nucleotide sequence ID" value="NZ_JANDBC010000001.1"/>
</dbReference>
<keyword evidence="8" id="KW-1185">Reference proteome</keyword>
<evidence type="ECO:0000313" key="7">
    <source>
        <dbReference type="EMBL" id="MCP9290302.1"/>
    </source>
</evidence>
<organism evidence="7 8">
    <name type="scientific">Gracilimonas sediminicola</name>
    <dbReference type="NCBI Taxonomy" id="2952158"/>
    <lineage>
        <taxon>Bacteria</taxon>
        <taxon>Pseudomonadati</taxon>
        <taxon>Balneolota</taxon>
        <taxon>Balneolia</taxon>
        <taxon>Balneolales</taxon>
        <taxon>Balneolaceae</taxon>
        <taxon>Gracilimonas</taxon>
    </lineage>
</organism>
<dbReference type="InterPro" id="IPR001597">
    <property type="entry name" value="ArAA_b-elim_lyase/Thr_aldolase"/>
</dbReference>
<gene>
    <name evidence="7" type="ORF">NM125_01765</name>
</gene>
<protein>
    <submittedName>
        <fullName evidence="7">Aminotransferase class I/II-fold pyridoxal phosphate-dependent enzyme</fullName>
    </submittedName>
</protein>
<dbReference type="Gene3D" id="3.40.640.10">
    <property type="entry name" value="Type I PLP-dependent aspartate aminotransferase-like (Major domain)"/>
    <property type="match status" value="1"/>
</dbReference>
<evidence type="ECO:0000256" key="4">
    <source>
        <dbReference type="ARBA" id="ARBA00023239"/>
    </source>
</evidence>
<sequence length="339" mass="37398">MIDLRSDTVTRPTPEMLKAMTEAEVGDDVFESDPTVNKFQQKIAALFGMEAGLFVPSGTMSNQLGIKVLTEPGDEILIDEKGHIFNYETSAAPALSGVQVTTLQGKQGKLDRAVLENKVRGNFDWEPRTKVVCIENTTNKGGGVCYSKEELSEIKEFADEHELAVHLDGARIWNAMTATDIKPEYFGTIADTISVCFSKGLGAPVGSMLLSSKMNIAKARRYRKMWGGGMRQVGLLAAAAEYGVDNHWPLLKDDHRRARDVAETIAGCSKLAIDMDNLQTNILIFDVLEEDAVSAVERLQEEGIVMIPFGPKTIRATFYFEIGDEDVKQVKTVLKKLFN</sequence>
<evidence type="ECO:0000256" key="3">
    <source>
        <dbReference type="ARBA" id="ARBA00022898"/>
    </source>
</evidence>
<comment type="caution">
    <text evidence="7">The sequence shown here is derived from an EMBL/GenBank/DDBJ whole genome shotgun (WGS) entry which is preliminary data.</text>
</comment>
<comment type="similarity">
    <text evidence="2">Belongs to the threonine aldolase family.</text>
</comment>
<dbReference type="PANTHER" id="PTHR48097:SF9">
    <property type="entry name" value="L-THREONINE ALDOLASE"/>
    <property type="match status" value="1"/>
</dbReference>
<dbReference type="GO" id="GO:0006545">
    <property type="term" value="P:glycine biosynthetic process"/>
    <property type="evidence" value="ECO:0007669"/>
    <property type="project" value="TreeGrafter"/>
</dbReference>
<evidence type="ECO:0000256" key="2">
    <source>
        <dbReference type="ARBA" id="ARBA00006966"/>
    </source>
</evidence>
<feature type="domain" description="Aromatic amino acid beta-eliminating lyase/threonine aldolase" evidence="6">
    <location>
        <begin position="3"/>
        <end position="284"/>
    </location>
</feature>
<dbReference type="GO" id="GO:0008732">
    <property type="term" value="F:L-allo-threonine aldolase activity"/>
    <property type="evidence" value="ECO:0007669"/>
    <property type="project" value="TreeGrafter"/>
</dbReference>
<dbReference type="EMBL" id="JANDBC010000001">
    <property type="protein sequence ID" value="MCP9290302.1"/>
    <property type="molecule type" value="Genomic_DNA"/>
</dbReference>
<dbReference type="Pfam" id="PF01212">
    <property type="entry name" value="Beta_elim_lyase"/>
    <property type="match status" value="1"/>
</dbReference>
<dbReference type="InterPro" id="IPR015422">
    <property type="entry name" value="PyrdxlP-dep_Trfase_small"/>
</dbReference>
<accession>A0A9X2L166</accession>
<dbReference type="InterPro" id="IPR015421">
    <property type="entry name" value="PyrdxlP-dep_Trfase_major"/>
</dbReference>
<dbReference type="InterPro" id="IPR015424">
    <property type="entry name" value="PyrdxlP-dep_Trfase"/>
</dbReference>
<evidence type="ECO:0000313" key="8">
    <source>
        <dbReference type="Proteomes" id="UP001139125"/>
    </source>
</evidence>
<dbReference type="GO" id="GO:0006567">
    <property type="term" value="P:L-threonine catabolic process"/>
    <property type="evidence" value="ECO:0007669"/>
    <property type="project" value="TreeGrafter"/>
</dbReference>
<dbReference type="FunFam" id="3.40.640.10:FF:000030">
    <property type="entry name" value="Low-specificity L-threonine aldolase"/>
    <property type="match status" value="1"/>
</dbReference>
<dbReference type="InterPro" id="IPR023603">
    <property type="entry name" value="Low_specificity_L-TA-like"/>
</dbReference>
<dbReference type="GO" id="GO:0008483">
    <property type="term" value="F:transaminase activity"/>
    <property type="evidence" value="ECO:0007669"/>
    <property type="project" value="UniProtKB-KW"/>
</dbReference>
<dbReference type="CDD" id="cd06502">
    <property type="entry name" value="TA_like"/>
    <property type="match status" value="1"/>
</dbReference>
<keyword evidence="7" id="KW-0808">Transferase</keyword>
<dbReference type="AlphaFoldDB" id="A0A9X2L166"/>
<feature type="modified residue" description="N6-(pyridoxal phosphate)lysine" evidence="5">
    <location>
        <position position="199"/>
    </location>
</feature>
<dbReference type="SUPFAM" id="SSF53383">
    <property type="entry name" value="PLP-dependent transferases"/>
    <property type="match status" value="1"/>
</dbReference>
<dbReference type="PIRSF" id="PIRSF017617">
    <property type="entry name" value="Thr_aldolase"/>
    <property type="match status" value="1"/>
</dbReference>
<proteinExistence type="inferred from homology"/>
<dbReference type="Gene3D" id="3.90.1150.10">
    <property type="entry name" value="Aspartate Aminotransferase, domain 1"/>
    <property type="match status" value="1"/>
</dbReference>
<evidence type="ECO:0000259" key="6">
    <source>
        <dbReference type="Pfam" id="PF01212"/>
    </source>
</evidence>
<keyword evidence="7" id="KW-0032">Aminotransferase</keyword>
<reference evidence="7" key="1">
    <citation type="submission" date="2022-06" db="EMBL/GenBank/DDBJ databases">
        <title>Gracilimonas sp. CAU 1638 isolated from sea sediment.</title>
        <authorList>
            <person name="Kim W."/>
        </authorList>
    </citation>
    <scope>NUCLEOTIDE SEQUENCE</scope>
    <source>
        <strain evidence="7">CAU 1638</strain>
    </source>
</reference>
<comment type="cofactor">
    <cofactor evidence="1">
        <name>pyridoxal 5'-phosphate</name>
        <dbReference type="ChEBI" id="CHEBI:597326"/>
    </cofactor>
</comment>
<name>A0A9X2L166_9BACT</name>
<keyword evidence="3" id="KW-0663">Pyridoxal phosphate</keyword>
<keyword evidence="4" id="KW-0456">Lyase</keyword>